<feature type="domain" description="CheW-like" evidence="1">
    <location>
        <begin position="3"/>
        <end position="144"/>
    </location>
</feature>
<name>A0A1I0HHM1_9FIRM</name>
<dbReference type="Proteomes" id="UP000199568">
    <property type="component" value="Unassembled WGS sequence"/>
</dbReference>
<dbReference type="PROSITE" id="PS50851">
    <property type="entry name" value="CHEW"/>
    <property type="match status" value="1"/>
</dbReference>
<keyword evidence="3" id="KW-1185">Reference proteome</keyword>
<dbReference type="AlphaFoldDB" id="A0A1I0HHM1"/>
<dbReference type="GO" id="GO:0007165">
    <property type="term" value="P:signal transduction"/>
    <property type="evidence" value="ECO:0007669"/>
    <property type="project" value="InterPro"/>
</dbReference>
<reference evidence="2 3" key="1">
    <citation type="submission" date="2016-10" db="EMBL/GenBank/DDBJ databases">
        <authorList>
            <person name="de Groot N.N."/>
        </authorList>
    </citation>
    <scope>NUCLEOTIDE SEQUENCE [LARGE SCALE GENOMIC DNA]</scope>
    <source>
        <strain evidence="2 3">DSM 18979</strain>
    </source>
</reference>
<dbReference type="InterPro" id="IPR036061">
    <property type="entry name" value="CheW-like_dom_sf"/>
</dbReference>
<organism evidence="2 3">
    <name type="scientific">Natronincola peptidivorans</name>
    <dbReference type="NCBI Taxonomy" id="426128"/>
    <lineage>
        <taxon>Bacteria</taxon>
        <taxon>Bacillati</taxon>
        <taxon>Bacillota</taxon>
        <taxon>Clostridia</taxon>
        <taxon>Peptostreptococcales</taxon>
        <taxon>Natronincolaceae</taxon>
        <taxon>Natronincola</taxon>
    </lineage>
</organism>
<dbReference type="Gene3D" id="2.40.50.180">
    <property type="entry name" value="CheA-289, Domain 4"/>
    <property type="match status" value="1"/>
</dbReference>
<accession>A0A1I0HHM1</accession>
<sequence>MTNMQLIVFNLEEQHYGVEIDYVNGINKVKDFKIIKIPNCPDYIEGMINLRGKVIPLYNLRKRFFNQDSICQDNEILIVFMRNTLVGLIVDEVFDIIKLEEEDIESAVNLFTNVDGRFIDSIGKKDDNMIIILDVKSILSLVEQQVPPDSLEE</sequence>
<evidence type="ECO:0000313" key="2">
    <source>
        <dbReference type="EMBL" id="SET83201.1"/>
    </source>
</evidence>
<dbReference type="GO" id="GO:0005829">
    <property type="term" value="C:cytosol"/>
    <property type="evidence" value="ECO:0007669"/>
    <property type="project" value="TreeGrafter"/>
</dbReference>
<dbReference type="RefSeq" id="WP_090447099.1">
    <property type="nucleotide sequence ID" value="NZ_FOHU01000048.1"/>
</dbReference>
<dbReference type="Pfam" id="PF01584">
    <property type="entry name" value="CheW"/>
    <property type="match status" value="1"/>
</dbReference>
<dbReference type="STRING" id="426128.SAMN05660297_03640"/>
<protein>
    <submittedName>
        <fullName evidence="2">Purine-binding chemotaxis protein CheW</fullName>
    </submittedName>
</protein>
<dbReference type="InterPro" id="IPR039315">
    <property type="entry name" value="CheW"/>
</dbReference>
<dbReference type="InterPro" id="IPR002545">
    <property type="entry name" value="CheW-lke_dom"/>
</dbReference>
<evidence type="ECO:0000259" key="1">
    <source>
        <dbReference type="PROSITE" id="PS50851"/>
    </source>
</evidence>
<dbReference type="GO" id="GO:0006935">
    <property type="term" value="P:chemotaxis"/>
    <property type="evidence" value="ECO:0007669"/>
    <property type="project" value="InterPro"/>
</dbReference>
<dbReference type="PANTHER" id="PTHR22617:SF23">
    <property type="entry name" value="CHEMOTAXIS PROTEIN CHEW"/>
    <property type="match status" value="1"/>
</dbReference>
<evidence type="ECO:0000313" key="3">
    <source>
        <dbReference type="Proteomes" id="UP000199568"/>
    </source>
</evidence>
<dbReference type="Gene3D" id="2.30.30.40">
    <property type="entry name" value="SH3 Domains"/>
    <property type="match status" value="1"/>
</dbReference>
<dbReference type="EMBL" id="FOHU01000048">
    <property type="protein sequence ID" value="SET83201.1"/>
    <property type="molecule type" value="Genomic_DNA"/>
</dbReference>
<dbReference type="OrthoDB" id="9794382at2"/>
<gene>
    <name evidence="2" type="ORF">SAMN05660297_03640</name>
</gene>
<dbReference type="PANTHER" id="PTHR22617">
    <property type="entry name" value="CHEMOTAXIS SENSOR HISTIDINE KINASE-RELATED"/>
    <property type="match status" value="1"/>
</dbReference>
<dbReference type="SMART" id="SM00260">
    <property type="entry name" value="CheW"/>
    <property type="match status" value="1"/>
</dbReference>
<proteinExistence type="predicted"/>
<dbReference type="SUPFAM" id="SSF50341">
    <property type="entry name" value="CheW-like"/>
    <property type="match status" value="1"/>
</dbReference>